<dbReference type="Gene3D" id="3.90.950.10">
    <property type="match status" value="1"/>
</dbReference>
<evidence type="ECO:0000313" key="3">
    <source>
        <dbReference type="EMBL" id="PIT92231.1"/>
    </source>
</evidence>
<evidence type="ECO:0000256" key="2">
    <source>
        <dbReference type="ARBA" id="ARBA00022801"/>
    </source>
</evidence>
<dbReference type="GO" id="GO:0005829">
    <property type="term" value="C:cytosol"/>
    <property type="evidence" value="ECO:0007669"/>
    <property type="project" value="TreeGrafter"/>
</dbReference>
<comment type="caution">
    <text evidence="3">The sequence shown here is derived from an EMBL/GenBank/DDBJ whole genome shotgun (WGS) entry which is preliminary data.</text>
</comment>
<dbReference type="CDD" id="cd00515">
    <property type="entry name" value="HAM1"/>
    <property type="match status" value="1"/>
</dbReference>
<protein>
    <submittedName>
        <fullName evidence="3">Non-canonical purine NTP pyrophosphatase</fullName>
    </submittedName>
</protein>
<dbReference type="AlphaFoldDB" id="A0A2M6WHG9"/>
<dbReference type="SUPFAM" id="SSF52972">
    <property type="entry name" value="ITPase-like"/>
    <property type="match status" value="1"/>
</dbReference>
<dbReference type="InterPro" id="IPR029001">
    <property type="entry name" value="ITPase-like_fam"/>
</dbReference>
<keyword evidence="2" id="KW-0378">Hydrolase</keyword>
<dbReference type="Proteomes" id="UP000228635">
    <property type="component" value="Unassembled WGS sequence"/>
</dbReference>
<organism evidence="3 4">
    <name type="scientific">Candidatus Harrisonbacteria bacterium CG10_big_fil_rev_8_21_14_0_10_42_17</name>
    <dbReference type="NCBI Taxonomy" id="1974584"/>
    <lineage>
        <taxon>Bacteria</taxon>
        <taxon>Candidatus Harrisoniibacteriota</taxon>
    </lineage>
</organism>
<dbReference type="Pfam" id="PF01725">
    <property type="entry name" value="Ham1p_like"/>
    <property type="match status" value="1"/>
</dbReference>
<dbReference type="InterPro" id="IPR002637">
    <property type="entry name" value="RdgB/HAM1"/>
</dbReference>
<accession>A0A2M6WHG9</accession>
<sequence length="203" mass="23067">MSRLLIASHNPGKINEFRMELADLSIALSSLQDFTEPFSVDETGNTFEENAILKAREYGRHFGLPAVADDGGLEIEALHGEPGVKTRLWLDPKREATDEELVHYCLERMKGEKNRLASLTTVVAFFDGNQVYTKRASIEGTIVNKQPEGRIEPGYPFRLLLFIPQYGKVFQDLTKEEHLLINHRRKAIRALKPTIAAYYAHKQ</sequence>
<gene>
    <name evidence="3" type="ORF">COU08_03580</name>
</gene>
<dbReference type="GO" id="GO:0047429">
    <property type="term" value="F:nucleoside triphosphate diphosphatase activity"/>
    <property type="evidence" value="ECO:0007669"/>
    <property type="project" value="InterPro"/>
</dbReference>
<comment type="similarity">
    <text evidence="1">Belongs to the HAM1 NTPase family.</text>
</comment>
<proteinExistence type="inferred from homology"/>
<evidence type="ECO:0000313" key="4">
    <source>
        <dbReference type="Proteomes" id="UP000228635"/>
    </source>
</evidence>
<name>A0A2M6WHG9_9BACT</name>
<dbReference type="EMBL" id="PFBA01000030">
    <property type="protein sequence ID" value="PIT92231.1"/>
    <property type="molecule type" value="Genomic_DNA"/>
</dbReference>
<dbReference type="PANTHER" id="PTHR11067">
    <property type="entry name" value="INOSINE TRIPHOSPHATE PYROPHOSPHATASE/HAM1 PROTEIN"/>
    <property type="match status" value="1"/>
</dbReference>
<reference evidence="4" key="1">
    <citation type="submission" date="2017-09" db="EMBL/GenBank/DDBJ databases">
        <title>Depth-based differentiation of microbial function through sediment-hosted aquifers and enrichment of novel symbionts in the deep terrestrial subsurface.</title>
        <authorList>
            <person name="Probst A.J."/>
            <person name="Ladd B."/>
            <person name="Jarett J.K."/>
            <person name="Geller-Mcgrath D.E."/>
            <person name="Sieber C.M.K."/>
            <person name="Emerson J.B."/>
            <person name="Anantharaman K."/>
            <person name="Thomas B.C."/>
            <person name="Malmstrom R."/>
            <person name="Stieglmeier M."/>
            <person name="Klingl A."/>
            <person name="Woyke T."/>
            <person name="Ryan C.M."/>
            <person name="Banfield J.F."/>
        </authorList>
    </citation>
    <scope>NUCLEOTIDE SEQUENCE [LARGE SCALE GENOMIC DNA]</scope>
</reference>
<dbReference type="GO" id="GO:0009143">
    <property type="term" value="P:nucleoside triphosphate catabolic process"/>
    <property type="evidence" value="ECO:0007669"/>
    <property type="project" value="InterPro"/>
</dbReference>
<dbReference type="PANTHER" id="PTHR11067:SF9">
    <property type="entry name" value="INOSINE TRIPHOSPHATE PYROPHOSPHATASE"/>
    <property type="match status" value="1"/>
</dbReference>
<evidence type="ECO:0000256" key="1">
    <source>
        <dbReference type="ARBA" id="ARBA00008023"/>
    </source>
</evidence>